<protein>
    <submittedName>
        <fullName evidence="1">Uncharacterized protein</fullName>
    </submittedName>
</protein>
<dbReference type="Proteomes" id="UP001469553">
    <property type="component" value="Unassembled WGS sequence"/>
</dbReference>
<name>A0ABV0YII7_9TELE</name>
<comment type="caution">
    <text evidence="1">The sequence shown here is derived from an EMBL/GenBank/DDBJ whole genome shotgun (WGS) entry which is preliminary data.</text>
</comment>
<organism evidence="1 2">
    <name type="scientific">Ameca splendens</name>
    <dbReference type="NCBI Taxonomy" id="208324"/>
    <lineage>
        <taxon>Eukaryota</taxon>
        <taxon>Metazoa</taxon>
        <taxon>Chordata</taxon>
        <taxon>Craniata</taxon>
        <taxon>Vertebrata</taxon>
        <taxon>Euteleostomi</taxon>
        <taxon>Actinopterygii</taxon>
        <taxon>Neopterygii</taxon>
        <taxon>Teleostei</taxon>
        <taxon>Neoteleostei</taxon>
        <taxon>Acanthomorphata</taxon>
        <taxon>Ovalentaria</taxon>
        <taxon>Atherinomorphae</taxon>
        <taxon>Cyprinodontiformes</taxon>
        <taxon>Goodeidae</taxon>
        <taxon>Ameca</taxon>
    </lineage>
</organism>
<proteinExistence type="predicted"/>
<keyword evidence="2" id="KW-1185">Reference proteome</keyword>
<sequence length="115" mass="13388">MSVNRARTACCGNRGIMNQEENNRAFAGRWDLSVFSIITTEDSTEIFPRWKTLVNQCYTSSRTNQGDEDQVRFQFCIKSVRHRCPGSEDGIKKETRKTEKSDSFCWFMKMQGNEK</sequence>
<evidence type="ECO:0000313" key="2">
    <source>
        <dbReference type="Proteomes" id="UP001469553"/>
    </source>
</evidence>
<evidence type="ECO:0000313" key="1">
    <source>
        <dbReference type="EMBL" id="MEQ2293652.1"/>
    </source>
</evidence>
<gene>
    <name evidence="1" type="ORF">AMECASPLE_035736</name>
</gene>
<dbReference type="EMBL" id="JAHRIP010033630">
    <property type="protein sequence ID" value="MEQ2293652.1"/>
    <property type="molecule type" value="Genomic_DNA"/>
</dbReference>
<reference evidence="1 2" key="1">
    <citation type="submission" date="2021-06" db="EMBL/GenBank/DDBJ databases">
        <authorList>
            <person name="Palmer J.M."/>
        </authorList>
    </citation>
    <scope>NUCLEOTIDE SEQUENCE [LARGE SCALE GENOMIC DNA]</scope>
    <source>
        <strain evidence="1 2">AS_MEX2019</strain>
        <tissue evidence="1">Muscle</tissue>
    </source>
</reference>
<accession>A0ABV0YII7</accession>